<keyword evidence="12" id="KW-1185">Reference proteome</keyword>
<comment type="similarity">
    <text evidence="1">Belongs to the disease resistance NB-LRR family.</text>
</comment>
<feature type="domain" description="NB-ARC" evidence="7">
    <location>
        <begin position="174"/>
        <end position="297"/>
    </location>
</feature>
<keyword evidence="5" id="KW-0611">Plant defense</keyword>
<dbReference type="InterPro" id="IPR055414">
    <property type="entry name" value="LRR_R13L4/SHOC2-like"/>
</dbReference>
<dbReference type="SUPFAM" id="SSF52058">
    <property type="entry name" value="L domain-like"/>
    <property type="match status" value="1"/>
</dbReference>
<dbReference type="Gene3D" id="1.10.8.430">
    <property type="entry name" value="Helical domain of apoptotic protease-activating factors"/>
    <property type="match status" value="1"/>
</dbReference>
<reference evidence="11 12" key="1">
    <citation type="journal article" date="2021" name="Nat. Commun.">
        <title>Incipient diploidization of the medicinal plant Perilla within 10,000 years.</title>
        <authorList>
            <person name="Zhang Y."/>
            <person name="Shen Q."/>
            <person name="Leng L."/>
            <person name="Zhang D."/>
            <person name="Chen S."/>
            <person name="Shi Y."/>
            <person name="Ning Z."/>
            <person name="Chen S."/>
        </authorList>
    </citation>
    <scope>NUCLEOTIDE SEQUENCE [LARGE SCALE GENOMIC DNA]</scope>
    <source>
        <strain evidence="12">cv. PC099</strain>
    </source>
</reference>
<keyword evidence="6" id="KW-0067">ATP-binding</keyword>
<organism evidence="11 12">
    <name type="scientific">Perilla frutescens var. hirtella</name>
    <name type="common">Perilla citriodora</name>
    <name type="synonym">Perilla setoyensis</name>
    <dbReference type="NCBI Taxonomy" id="608512"/>
    <lineage>
        <taxon>Eukaryota</taxon>
        <taxon>Viridiplantae</taxon>
        <taxon>Streptophyta</taxon>
        <taxon>Embryophyta</taxon>
        <taxon>Tracheophyta</taxon>
        <taxon>Spermatophyta</taxon>
        <taxon>Magnoliopsida</taxon>
        <taxon>eudicotyledons</taxon>
        <taxon>Gunneridae</taxon>
        <taxon>Pentapetalae</taxon>
        <taxon>asterids</taxon>
        <taxon>lamiids</taxon>
        <taxon>Lamiales</taxon>
        <taxon>Lamiaceae</taxon>
        <taxon>Nepetoideae</taxon>
        <taxon>Elsholtzieae</taxon>
        <taxon>Perilla</taxon>
    </lineage>
</organism>
<dbReference type="PANTHER" id="PTHR36766">
    <property type="entry name" value="PLANT BROAD-SPECTRUM MILDEW RESISTANCE PROTEIN RPW8"/>
    <property type="match status" value="1"/>
</dbReference>
<dbReference type="Pfam" id="PF18052">
    <property type="entry name" value="Rx_N"/>
    <property type="match status" value="1"/>
</dbReference>
<dbReference type="Gene3D" id="3.80.10.10">
    <property type="entry name" value="Ribonuclease Inhibitor"/>
    <property type="match status" value="2"/>
</dbReference>
<evidence type="ECO:0000256" key="6">
    <source>
        <dbReference type="ARBA" id="ARBA00022840"/>
    </source>
</evidence>
<dbReference type="CDD" id="cd14798">
    <property type="entry name" value="RX-CC_like"/>
    <property type="match status" value="1"/>
</dbReference>
<keyword evidence="2" id="KW-0433">Leucine-rich repeat</keyword>
<dbReference type="Pfam" id="PF00931">
    <property type="entry name" value="NB-ARC"/>
    <property type="match status" value="1"/>
</dbReference>
<evidence type="ECO:0000259" key="7">
    <source>
        <dbReference type="Pfam" id="PF00931"/>
    </source>
</evidence>
<dbReference type="SUPFAM" id="SSF52540">
    <property type="entry name" value="P-loop containing nucleoside triphosphate hydrolases"/>
    <property type="match status" value="1"/>
</dbReference>
<dbReference type="GO" id="GO:0051707">
    <property type="term" value="P:response to other organism"/>
    <property type="evidence" value="ECO:0007669"/>
    <property type="project" value="UniProtKB-ARBA"/>
</dbReference>
<comment type="caution">
    <text evidence="11">The sequence shown here is derived from an EMBL/GenBank/DDBJ whole genome shotgun (WGS) entry which is preliminary data.</text>
</comment>
<dbReference type="GO" id="GO:0006952">
    <property type="term" value="P:defense response"/>
    <property type="evidence" value="ECO:0007669"/>
    <property type="project" value="UniProtKB-KW"/>
</dbReference>
<evidence type="ECO:0000256" key="3">
    <source>
        <dbReference type="ARBA" id="ARBA00022737"/>
    </source>
</evidence>
<dbReference type="Pfam" id="PF23598">
    <property type="entry name" value="LRR_14"/>
    <property type="match status" value="1"/>
</dbReference>
<dbReference type="AlphaFoldDB" id="A0AAD4JFX6"/>
<dbReference type="InterPro" id="IPR041118">
    <property type="entry name" value="Rx_N"/>
</dbReference>
<gene>
    <name evidence="11" type="ORF">C2S53_015426</name>
</gene>
<dbReference type="Pfam" id="PF23559">
    <property type="entry name" value="WHD_DRP"/>
    <property type="match status" value="1"/>
</dbReference>
<dbReference type="InterPro" id="IPR036388">
    <property type="entry name" value="WH-like_DNA-bd_sf"/>
</dbReference>
<dbReference type="InterPro" id="IPR058922">
    <property type="entry name" value="WHD_DRP"/>
</dbReference>
<dbReference type="GO" id="GO:0043531">
    <property type="term" value="F:ADP binding"/>
    <property type="evidence" value="ECO:0007669"/>
    <property type="project" value="InterPro"/>
</dbReference>
<dbReference type="InterPro" id="IPR002182">
    <property type="entry name" value="NB-ARC"/>
</dbReference>
<dbReference type="Gene3D" id="1.20.5.4130">
    <property type="match status" value="1"/>
</dbReference>
<feature type="domain" description="Disease resistance protein winged helix" evidence="9">
    <location>
        <begin position="380"/>
        <end position="439"/>
    </location>
</feature>
<dbReference type="GO" id="GO:0005524">
    <property type="term" value="F:ATP binding"/>
    <property type="evidence" value="ECO:0007669"/>
    <property type="project" value="UniProtKB-KW"/>
</dbReference>
<evidence type="ECO:0000256" key="1">
    <source>
        <dbReference type="ARBA" id="ARBA00008894"/>
    </source>
</evidence>
<dbReference type="InterPro" id="IPR042197">
    <property type="entry name" value="Apaf_helical"/>
</dbReference>
<dbReference type="InterPro" id="IPR038005">
    <property type="entry name" value="RX-like_CC"/>
</dbReference>
<evidence type="ECO:0000313" key="11">
    <source>
        <dbReference type="EMBL" id="KAH6832686.1"/>
    </source>
</evidence>
<evidence type="ECO:0000259" key="8">
    <source>
        <dbReference type="Pfam" id="PF18052"/>
    </source>
</evidence>
<feature type="domain" description="Disease resistance N-terminal" evidence="8">
    <location>
        <begin position="5"/>
        <end position="92"/>
    </location>
</feature>
<dbReference type="InterPro" id="IPR032675">
    <property type="entry name" value="LRR_dom_sf"/>
</dbReference>
<dbReference type="Proteomes" id="UP001190926">
    <property type="component" value="Unassembled WGS sequence"/>
</dbReference>
<evidence type="ECO:0000259" key="9">
    <source>
        <dbReference type="Pfam" id="PF23559"/>
    </source>
</evidence>
<dbReference type="Gene3D" id="1.10.10.10">
    <property type="entry name" value="Winged helix-like DNA-binding domain superfamily/Winged helix DNA-binding domain"/>
    <property type="match status" value="1"/>
</dbReference>
<evidence type="ECO:0000256" key="4">
    <source>
        <dbReference type="ARBA" id="ARBA00022741"/>
    </source>
</evidence>
<evidence type="ECO:0000256" key="5">
    <source>
        <dbReference type="ARBA" id="ARBA00022821"/>
    </source>
</evidence>
<dbReference type="PRINTS" id="PR00364">
    <property type="entry name" value="DISEASERSIST"/>
</dbReference>
<keyword evidence="3" id="KW-0677">Repeat</keyword>
<evidence type="ECO:0000259" key="10">
    <source>
        <dbReference type="Pfam" id="PF23598"/>
    </source>
</evidence>
<dbReference type="PANTHER" id="PTHR36766:SF42">
    <property type="entry name" value="NB-ARC DOMAIN DISEASE RESISTANCE PROTEIN"/>
    <property type="match status" value="1"/>
</dbReference>
<keyword evidence="4" id="KW-0547">Nucleotide-binding</keyword>
<name>A0AAD4JFX6_PERFH</name>
<proteinExistence type="inferred from homology"/>
<dbReference type="EMBL" id="SDAM02000066">
    <property type="protein sequence ID" value="KAH6832686.1"/>
    <property type="molecule type" value="Genomic_DNA"/>
</dbReference>
<evidence type="ECO:0000256" key="2">
    <source>
        <dbReference type="ARBA" id="ARBA00022614"/>
    </source>
</evidence>
<feature type="domain" description="Disease resistance R13L4/SHOC-2-like LRR" evidence="10">
    <location>
        <begin position="476"/>
        <end position="736"/>
    </location>
</feature>
<evidence type="ECO:0000313" key="12">
    <source>
        <dbReference type="Proteomes" id="UP001190926"/>
    </source>
</evidence>
<sequence>MAEAFVQVVLDNLSFLIKEEIGLMMGVDDEMRKLSSTLTTIQAVLEDAEEKQIESKPIRDWLRKLNVLTYEIDDILDECATHVSKVNHAGSKLTRYSLKKILYRHKIARRMKQVKERLDATAAERAKFHLREMPLDRPREIAATTRETGSLLNESDKIYGRKGDTEKIVKMLVDDRIWVCVSDNFEIKTLVMAMIESVTGTGEALDLRFLDSLERRLGELLSQKRYLIVLDDVWNDQQEKWFELRDILSCGSAGASIIVTTRQKKIADIMQTLPAHRLKGLSDEHCWMLLRQRAFGQEEVSPDLEGIGMQIVKKCSGVPLAAKALGGILRFKRSEKDWIYVRDSDIWKLSPEAMILPALRLSYHHLPLELRQCFAYFAAFDKDKMINKEELIRLWMAHGYISDEDVGYERCNELLLRSLLEPGVFQSDVSMHDLVHDLAQSIMENKVPGIQIERNVTSASTIRQVNLQDRCVFFPKCFQQDMDISSIMKLTSLRVLNAFGTRIKYLPQSIGNLKHLRYLNFSCTEIHTLPNSLCGLWNLQILNLDYCRRVVALPKNMRYLHNLQHLCLEKCESLSEMPSRIGELIRLKTLSTFVVGLNKGNQLEELQCLNISGRLHIRHLERVKDHMDAMKANIAEKMNLRRLTLSWERKNASKLLLEKLAVEYIIEDEVENVNPVEIQFLALEYLRLTDLPNLKGFSKEQESKKAFPNLISLCIKGCSSLLLPPLSSFQKLGDLECSSSTLALVSEPDTLTSLVVMIEENMTCFPIEMLLKFSNLRRLKIRRAKEISVTGESLQVLKKLHYLDIHDCDTLTCLPEGLLCHLTALVNLDISKCPELIELPEEIKHLQSLEHIGLDDLAKMACLPEALQHLASLRWLYLTKLPQLDSLPDKLPSLCTLHLEDCAKVASLPALPGLTELYVKGCPELERRCQRRTGEDWHRIAHIRRLQIG</sequence>
<accession>A0AAD4JFX6</accession>
<dbReference type="Gene3D" id="3.40.50.300">
    <property type="entry name" value="P-loop containing nucleotide triphosphate hydrolases"/>
    <property type="match status" value="1"/>
</dbReference>
<dbReference type="InterPro" id="IPR027417">
    <property type="entry name" value="P-loop_NTPase"/>
</dbReference>
<evidence type="ECO:0008006" key="13">
    <source>
        <dbReference type="Google" id="ProtNLM"/>
    </source>
</evidence>
<protein>
    <recommendedName>
        <fullName evidence="13">Disease resistance protein RGA3</fullName>
    </recommendedName>
</protein>